<reference evidence="5" key="1">
    <citation type="submission" date="2022-11" db="EMBL/GenBank/DDBJ databases">
        <title>Pseudomonas triclosanedens sp. nov., a triclosan degrader isolated from activated sludge.</title>
        <authorList>
            <person name="Yin Y."/>
            <person name="Lu Z."/>
        </authorList>
    </citation>
    <scope>NUCLEOTIDE SEQUENCE</scope>
    <source>
        <strain evidence="5">ZM23</strain>
    </source>
</reference>
<evidence type="ECO:0000259" key="4">
    <source>
        <dbReference type="PROSITE" id="PS50043"/>
    </source>
</evidence>
<organism evidence="5 6">
    <name type="scientific">Pseudomonas triclosanedens</name>
    <dbReference type="NCBI Taxonomy" id="2961893"/>
    <lineage>
        <taxon>Bacteria</taxon>
        <taxon>Pseudomonadati</taxon>
        <taxon>Pseudomonadota</taxon>
        <taxon>Gammaproteobacteria</taxon>
        <taxon>Pseudomonadales</taxon>
        <taxon>Pseudomonadaceae</taxon>
        <taxon>Pseudomonas</taxon>
    </lineage>
</organism>
<evidence type="ECO:0000313" key="6">
    <source>
        <dbReference type="Proteomes" id="UP001163624"/>
    </source>
</evidence>
<dbReference type="EMBL" id="CP113432">
    <property type="protein sequence ID" value="WAI48553.1"/>
    <property type="molecule type" value="Genomic_DNA"/>
</dbReference>
<name>A0ABY6ZUW6_9PSED</name>
<dbReference type="InterPro" id="IPR000792">
    <property type="entry name" value="Tscrpt_reg_LuxR_C"/>
</dbReference>
<dbReference type="SMART" id="SM00421">
    <property type="entry name" value="HTH_LUXR"/>
    <property type="match status" value="1"/>
</dbReference>
<evidence type="ECO:0000256" key="1">
    <source>
        <dbReference type="ARBA" id="ARBA00023015"/>
    </source>
</evidence>
<dbReference type="PROSITE" id="PS00622">
    <property type="entry name" value="HTH_LUXR_1"/>
    <property type="match status" value="1"/>
</dbReference>
<evidence type="ECO:0000256" key="3">
    <source>
        <dbReference type="ARBA" id="ARBA00023163"/>
    </source>
</evidence>
<dbReference type="SUPFAM" id="SSF46894">
    <property type="entry name" value="C-terminal effector domain of the bipartite response regulators"/>
    <property type="match status" value="1"/>
</dbReference>
<dbReference type="InterPro" id="IPR059106">
    <property type="entry name" value="WHD_MalT"/>
</dbReference>
<dbReference type="InterPro" id="IPR016032">
    <property type="entry name" value="Sig_transdc_resp-reg_C-effctor"/>
</dbReference>
<dbReference type="PRINTS" id="PR00038">
    <property type="entry name" value="HTHLUXR"/>
</dbReference>
<evidence type="ECO:0000313" key="5">
    <source>
        <dbReference type="EMBL" id="WAI48553.1"/>
    </source>
</evidence>
<dbReference type="Gene3D" id="1.10.10.10">
    <property type="entry name" value="Winged helix-like DNA-binding domain superfamily/Winged helix DNA-binding domain"/>
    <property type="match status" value="1"/>
</dbReference>
<dbReference type="Gene3D" id="1.25.40.10">
    <property type="entry name" value="Tetratricopeptide repeat domain"/>
    <property type="match status" value="1"/>
</dbReference>
<protein>
    <submittedName>
        <fullName evidence="5">LuxR C-terminal-related transcriptional regulator</fullName>
    </submittedName>
</protein>
<dbReference type="InterPro" id="IPR036388">
    <property type="entry name" value="WH-like_DNA-bd_sf"/>
</dbReference>
<proteinExistence type="predicted"/>
<dbReference type="PROSITE" id="PS50043">
    <property type="entry name" value="HTH_LUXR_2"/>
    <property type="match status" value="1"/>
</dbReference>
<dbReference type="PANTHER" id="PTHR44688:SF16">
    <property type="entry name" value="DNA-BINDING TRANSCRIPTIONAL ACTIVATOR DEVR_DOSR"/>
    <property type="match status" value="1"/>
</dbReference>
<keyword evidence="1" id="KW-0805">Transcription regulation</keyword>
<dbReference type="Pfam" id="PF00196">
    <property type="entry name" value="GerE"/>
    <property type="match status" value="1"/>
</dbReference>
<sequence>MSTIALHRAALPRLPRQHLPRERLHASLSAAECRLRLLVAPPGCGKTVLMSECARLAPVGIRVVWLGLGGRSLEPAQFCERLGEALGVPWAGEDALCAWLETASEPTWLMLDDYPRAPDAALDDCFDRLLAVASPQIGWWLASRRRPLCNLTRLLLEGELLEVGAANLALTQYELDRYLQADGLEWPQAQRESLHDSTQGWFAGVRLRLLSMGSDGLAPCATQLAETGGALLQDYLQREVLATLPAALAETLCALAYIPRFNRELSDYLFDEPGQGLDGLLGWGALIEPVDNTQHWFRVAPMVAPALASLSRWPAATLHRRACQWFTQGGEIHSAFEHSLLADEPDVSASLLQGFTEEQLLHGCNVDRVLRLREMMPAELLCSTPRLLILNAWTLLFVGRLDDVEALLAGFTRFLPMPGARRQRALIAQWQGLNGVLNHARGRMGAGEQLREALEHLPEDAWAQTLICLSALTQQAQADGRLAEARLINRDALKLARLHGSLTFEALLELDRAQWLEQRGELQRADALLARVQEYLDETRVAGNAMAGRVALRRGWLCLRQGRDEEARELFISGLIETRRSHDPSLIYGFTGLAWLDALDGDTEGAFNRLIEVERLMQLQHVPEPMYRGPLLLASGALNLRQGRPGPAREVLQRVAARYRIDRLTPPAAAPDQILQVEHHLALAELYDGEVEGARQRLQAMLPDLLRQGRHTLACDVWLALAETHYIGGNLDEARQALDDGVALAQRFGLLATLRETQRRQPALFGLRPGTGEVPAHNLLSLRELSVLELIARGCSNLEIGERLYISLHTVKTHARRINGKLGVERRTQAVARAKELGLLKI</sequence>
<accession>A0ABY6ZUW6</accession>
<keyword evidence="2" id="KW-0238">DNA-binding</keyword>
<dbReference type="Proteomes" id="UP001163624">
    <property type="component" value="Chromosome"/>
</dbReference>
<keyword evidence="3" id="KW-0804">Transcription</keyword>
<dbReference type="SUPFAM" id="SSF48452">
    <property type="entry name" value="TPR-like"/>
    <property type="match status" value="2"/>
</dbReference>
<keyword evidence="6" id="KW-1185">Reference proteome</keyword>
<dbReference type="InterPro" id="IPR011990">
    <property type="entry name" value="TPR-like_helical_dom_sf"/>
</dbReference>
<dbReference type="RefSeq" id="WP_254470493.1">
    <property type="nucleotide sequence ID" value="NZ_CP113432.1"/>
</dbReference>
<dbReference type="CDD" id="cd06170">
    <property type="entry name" value="LuxR_C_like"/>
    <property type="match status" value="1"/>
</dbReference>
<gene>
    <name evidence="5" type="ORF">OU419_22770</name>
</gene>
<evidence type="ECO:0000256" key="2">
    <source>
        <dbReference type="ARBA" id="ARBA00023125"/>
    </source>
</evidence>
<dbReference type="Pfam" id="PF25873">
    <property type="entry name" value="WHD_MalT"/>
    <property type="match status" value="1"/>
</dbReference>
<dbReference type="PANTHER" id="PTHR44688">
    <property type="entry name" value="DNA-BINDING TRANSCRIPTIONAL ACTIVATOR DEVR_DOSR"/>
    <property type="match status" value="1"/>
</dbReference>
<dbReference type="SUPFAM" id="SSF52540">
    <property type="entry name" value="P-loop containing nucleoside triphosphate hydrolases"/>
    <property type="match status" value="1"/>
</dbReference>
<feature type="domain" description="HTH luxR-type" evidence="4">
    <location>
        <begin position="773"/>
        <end position="838"/>
    </location>
</feature>
<dbReference type="InterPro" id="IPR027417">
    <property type="entry name" value="P-loop_NTPase"/>
</dbReference>